<evidence type="ECO:0000259" key="1">
    <source>
        <dbReference type="Pfam" id="PF00534"/>
    </source>
</evidence>
<dbReference type="PANTHER" id="PTHR45947">
    <property type="entry name" value="SULFOQUINOVOSYL TRANSFERASE SQD2"/>
    <property type="match status" value="1"/>
</dbReference>
<feature type="domain" description="Glycosyl transferase family 1" evidence="1">
    <location>
        <begin position="188"/>
        <end position="346"/>
    </location>
</feature>
<dbReference type="AlphaFoldDB" id="A0AA41Y4G4"/>
<evidence type="ECO:0000313" key="4">
    <source>
        <dbReference type="Proteomes" id="UP001163821"/>
    </source>
</evidence>
<keyword evidence="4" id="KW-1185">Reference proteome</keyword>
<dbReference type="Pfam" id="PF00534">
    <property type="entry name" value="Glycos_transf_1"/>
    <property type="match status" value="1"/>
</dbReference>
<dbReference type="RefSeq" id="WP_282590274.1">
    <property type="nucleotide sequence ID" value="NZ_JAPAAF010000002.1"/>
</dbReference>
<dbReference type="Pfam" id="PF13439">
    <property type="entry name" value="Glyco_transf_4"/>
    <property type="match status" value="1"/>
</dbReference>
<dbReference type="InterPro" id="IPR028098">
    <property type="entry name" value="Glyco_trans_4-like_N"/>
</dbReference>
<dbReference type="EMBL" id="JAPAAF010000002">
    <property type="protein sequence ID" value="MCW0481665.1"/>
    <property type="molecule type" value="Genomic_DNA"/>
</dbReference>
<protein>
    <submittedName>
        <fullName evidence="3">Glycosyltransferase family 4 protein</fullName>
    </submittedName>
</protein>
<dbReference type="InterPro" id="IPR050194">
    <property type="entry name" value="Glycosyltransferase_grp1"/>
</dbReference>
<dbReference type="InterPro" id="IPR001296">
    <property type="entry name" value="Glyco_trans_1"/>
</dbReference>
<dbReference type="PANTHER" id="PTHR45947:SF3">
    <property type="entry name" value="SULFOQUINOVOSYL TRANSFERASE SQD2"/>
    <property type="match status" value="1"/>
</dbReference>
<reference evidence="3" key="1">
    <citation type="submission" date="2022-10" db="EMBL/GenBank/DDBJ databases">
        <title>Gaoshiqiia sediminis gen. nov., sp. nov., isolated from coastal sediment.</title>
        <authorList>
            <person name="Yu W.X."/>
            <person name="Mu D.S."/>
            <person name="Du J.Z."/>
            <person name="Liang Y.Q."/>
        </authorList>
    </citation>
    <scope>NUCLEOTIDE SEQUENCE</scope>
    <source>
        <strain evidence="3">A06</strain>
    </source>
</reference>
<feature type="domain" description="Glycosyltransferase subfamily 4-like N-terminal" evidence="2">
    <location>
        <begin position="52"/>
        <end position="169"/>
    </location>
</feature>
<comment type="caution">
    <text evidence="3">The sequence shown here is derived from an EMBL/GenBank/DDBJ whole genome shotgun (WGS) entry which is preliminary data.</text>
</comment>
<name>A0AA41Y4G4_9BACT</name>
<proteinExistence type="predicted"/>
<sequence length="378" mass="42230">MKVLLVAPLPPPIGGIQSVTETMVGFVSEHPCGVNLKVQDTSHHIRPVTSESMFVRLLTGMFNSLQTYFQVRKNLQKERPDLIHLASSASLAMIKDILIVRTARRRGVPVVMHWHFGRIPRLKEKQNWEWNLLIKLIRESAWSIVLDEKSVEVLNEAGCTNVSCIPNPIAQEVEVKARELSKNSVFRHPGRIIFVGHVIKDKGIYELAEACVKLPQVKELLLIGPYEEAIRKDLERIARKREAGQWLLFEGQQNKEQVLDNMAQSPILALPSYTEGFPMVILEAMAMGCAVIAAEVGAVSTMLAANTHSACGVCIPPKNVDQLQGAIADLMRKPSVMELYGSRGRQRVLGAYSVENVFTQYKNCWQTIISNITSGLLF</sequence>
<dbReference type="Gene3D" id="3.40.50.2000">
    <property type="entry name" value="Glycogen Phosphorylase B"/>
    <property type="match status" value="2"/>
</dbReference>
<dbReference type="CDD" id="cd03801">
    <property type="entry name" value="GT4_PimA-like"/>
    <property type="match status" value="1"/>
</dbReference>
<dbReference type="GO" id="GO:0016757">
    <property type="term" value="F:glycosyltransferase activity"/>
    <property type="evidence" value="ECO:0007669"/>
    <property type="project" value="InterPro"/>
</dbReference>
<dbReference type="SUPFAM" id="SSF53756">
    <property type="entry name" value="UDP-Glycosyltransferase/glycogen phosphorylase"/>
    <property type="match status" value="1"/>
</dbReference>
<organism evidence="3 4">
    <name type="scientific">Gaoshiqia sediminis</name>
    <dbReference type="NCBI Taxonomy" id="2986998"/>
    <lineage>
        <taxon>Bacteria</taxon>
        <taxon>Pseudomonadati</taxon>
        <taxon>Bacteroidota</taxon>
        <taxon>Bacteroidia</taxon>
        <taxon>Marinilabiliales</taxon>
        <taxon>Prolixibacteraceae</taxon>
        <taxon>Gaoshiqia</taxon>
    </lineage>
</organism>
<evidence type="ECO:0000259" key="2">
    <source>
        <dbReference type="Pfam" id="PF13439"/>
    </source>
</evidence>
<dbReference type="Proteomes" id="UP001163821">
    <property type="component" value="Unassembled WGS sequence"/>
</dbReference>
<accession>A0AA41Y4G4</accession>
<evidence type="ECO:0000313" key="3">
    <source>
        <dbReference type="EMBL" id="MCW0481665.1"/>
    </source>
</evidence>
<gene>
    <name evidence="3" type="ORF">N2K84_02915</name>
</gene>